<evidence type="ECO:0000313" key="3">
    <source>
        <dbReference type="Proteomes" id="UP000521017"/>
    </source>
</evidence>
<reference evidence="2 3" key="1">
    <citation type="submission" date="2020-08" db="EMBL/GenBank/DDBJ databases">
        <title>Genomic Encyclopedia of Type Strains, Phase IV (KMG-V): Genome sequencing to study the core and pangenomes of soil and plant-associated prokaryotes.</title>
        <authorList>
            <person name="Whitman W."/>
        </authorList>
    </citation>
    <scope>NUCLEOTIDE SEQUENCE [LARGE SCALE GENOMIC DNA]</scope>
    <source>
        <strain evidence="2 3">M2T3</strain>
    </source>
</reference>
<gene>
    <name evidence="2" type="ORF">HDF25_003835</name>
</gene>
<comment type="caution">
    <text evidence="2">The sequence shown here is derived from an EMBL/GenBank/DDBJ whole genome shotgun (WGS) entry which is preliminary data.</text>
</comment>
<accession>A0A7X0J6B3</accession>
<keyword evidence="1" id="KW-0732">Signal</keyword>
<sequence>MNIKRIILLVGSFLQLGFYSSSAQNLDTTAVSYRRPLFDFDPLKSSFKLDQEQKINKHYFLRMSILTGYREGVEPIKGLGNFRTNEDKENGTKRFYMYNLSIQDMLTHGFYTSNRIILEVKDPSRYRYDPSQGSEYEWMRKNAHCFEFILPSGVINGVKPLEKELCRIFGVESGLKKRMVNALVLVRTSKIDKIRSSQIGERGYDNNGQFRNVPIDRLSSLLYNAGLPPMVDETGYKDPVDLELKITSWKDLPAIRKELQRYDLDLKEEKREVEMFVITEIDR</sequence>
<dbReference type="RefSeq" id="WP_184627618.1">
    <property type="nucleotide sequence ID" value="NZ_JACHCC010000010.1"/>
</dbReference>
<feature type="signal peptide" evidence="1">
    <location>
        <begin position="1"/>
        <end position="23"/>
    </location>
</feature>
<evidence type="ECO:0000313" key="2">
    <source>
        <dbReference type="EMBL" id="MBB6501660.1"/>
    </source>
</evidence>
<proteinExistence type="predicted"/>
<protein>
    <submittedName>
        <fullName evidence="2">Uncharacterized protein</fullName>
    </submittedName>
</protein>
<feature type="chain" id="PRO_5031032117" evidence="1">
    <location>
        <begin position="24"/>
        <end position="283"/>
    </location>
</feature>
<evidence type="ECO:0000256" key="1">
    <source>
        <dbReference type="SAM" id="SignalP"/>
    </source>
</evidence>
<dbReference type="EMBL" id="JACHCC010000010">
    <property type="protein sequence ID" value="MBB6501660.1"/>
    <property type="molecule type" value="Genomic_DNA"/>
</dbReference>
<dbReference type="AlphaFoldDB" id="A0A7X0J6B3"/>
<dbReference type="Proteomes" id="UP000521017">
    <property type="component" value="Unassembled WGS sequence"/>
</dbReference>
<name>A0A7X0J6B3_9SPHI</name>
<organism evidence="2 3">
    <name type="scientific">Pedobacter cryoconitis</name>
    <dbReference type="NCBI Taxonomy" id="188932"/>
    <lineage>
        <taxon>Bacteria</taxon>
        <taxon>Pseudomonadati</taxon>
        <taxon>Bacteroidota</taxon>
        <taxon>Sphingobacteriia</taxon>
        <taxon>Sphingobacteriales</taxon>
        <taxon>Sphingobacteriaceae</taxon>
        <taxon>Pedobacter</taxon>
    </lineage>
</organism>